<dbReference type="InterPro" id="IPR004839">
    <property type="entry name" value="Aminotransferase_I/II_large"/>
</dbReference>
<dbReference type="EC" id="4.4.1.13" evidence="2"/>
<dbReference type="RefSeq" id="WP_156063380.1">
    <property type="nucleotide sequence ID" value="NZ_CABWIH010000034.1"/>
</dbReference>
<dbReference type="PANTHER" id="PTHR43525:SF1">
    <property type="entry name" value="PROTEIN MALY"/>
    <property type="match status" value="1"/>
</dbReference>
<evidence type="ECO:0000313" key="7">
    <source>
        <dbReference type="EMBL" id="VWL94984.1"/>
    </source>
</evidence>
<protein>
    <recommendedName>
        <fullName evidence="2">cysteine-S-conjugate beta-lyase</fullName>
        <ecNumber evidence="2">4.4.1.13</ecNumber>
    </recommendedName>
</protein>
<reference evidence="7 8" key="1">
    <citation type="submission" date="2019-10" db="EMBL/GenBank/DDBJ databases">
        <authorList>
            <person name="Wolf R A."/>
        </authorList>
    </citation>
    <scope>NUCLEOTIDE SEQUENCE [LARGE SCALE GENOMIC DNA]</scope>
    <source>
        <strain evidence="7">Collinsella_aerofaciens_AK_138A</strain>
    </source>
</reference>
<dbReference type="AlphaFoldDB" id="A0A5K1IZQ9"/>
<dbReference type="InterPro" id="IPR015421">
    <property type="entry name" value="PyrdxlP-dep_Trfase_major"/>
</dbReference>
<dbReference type="GO" id="GO:0047804">
    <property type="term" value="F:cysteine-S-conjugate beta-lyase activity"/>
    <property type="evidence" value="ECO:0007669"/>
    <property type="project" value="UniProtKB-EC"/>
</dbReference>
<dbReference type="Pfam" id="PF00155">
    <property type="entry name" value="Aminotran_1_2"/>
    <property type="match status" value="1"/>
</dbReference>
<dbReference type="PANTHER" id="PTHR43525">
    <property type="entry name" value="PROTEIN MALY"/>
    <property type="match status" value="1"/>
</dbReference>
<evidence type="ECO:0000256" key="4">
    <source>
        <dbReference type="ARBA" id="ARBA00023239"/>
    </source>
</evidence>
<evidence type="ECO:0000256" key="5">
    <source>
        <dbReference type="ARBA" id="ARBA00037974"/>
    </source>
</evidence>
<dbReference type="Gene3D" id="3.90.1150.10">
    <property type="entry name" value="Aspartate Aminotransferase, domain 1"/>
    <property type="match status" value="1"/>
</dbReference>
<evidence type="ECO:0000256" key="1">
    <source>
        <dbReference type="ARBA" id="ARBA00001933"/>
    </source>
</evidence>
<gene>
    <name evidence="7" type="primary">patB</name>
    <name evidence="7" type="ORF">LMKDKBCB_01765</name>
</gene>
<sequence length="404" mass="46370">MKYDFTSLIDRHGMDAIAVDSWGEIPGMAPNVPDEGFDRIPMWVADMNFATVPTVQEHIIQRAQHPMFGYFDPRAEYFDRIIEWQSRRNGVEGLAPEHIGYENGVLGGVVSTLRAYVQPGDAVLVHSPTYIGFTKSIEAAGYRIVHSPLKLDEQGVWRMDFEDMECKLAQNRIHAAVFCSPHNPCGRVWERDEIERAMDIYRQYDCVVISDEIWSDIIRPGHKHIPTQSVSEDARMRTVALYAPSKTFNLAGLVGSYHIIYNETLRDRVCAVSNKTHYNEMNVLSMHALIGAYQPQGYEWVDELNQVLADNIEYFCTYAEKHWKGVAFSRPQGTYMVFLDCTEWCREHGRDIQWLLDEGARVGVGYQDGRPFHGPCHVRVNLALPLSRVKEACDRLDRYVFNAW</sequence>
<dbReference type="Proteomes" id="UP000330807">
    <property type="component" value="Unassembled WGS sequence"/>
</dbReference>
<feature type="domain" description="Aminotransferase class I/classII large" evidence="6">
    <location>
        <begin position="47"/>
        <end position="396"/>
    </location>
</feature>
<dbReference type="InterPro" id="IPR015422">
    <property type="entry name" value="PyrdxlP-dep_Trfase_small"/>
</dbReference>
<dbReference type="Gene3D" id="3.40.640.10">
    <property type="entry name" value="Type I PLP-dependent aspartate aminotransferase-like (Major domain)"/>
    <property type="match status" value="1"/>
</dbReference>
<organism evidence="7 8">
    <name type="scientific">Collinsella aerofaciens</name>
    <dbReference type="NCBI Taxonomy" id="74426"/>
    <lineage>
        <taxon>Bacteria</taxon>
        <taxon>Bacillati</taxon>
        <taxon>Actinomycetota</taxon>
        <taxon>Coriobacteriia</taxon>
        <taxon>Coriobacteriales</taxon>
        <taxon>Coriobacteriaceae</taxon>
        <taxon>Collinsella</taxon>
    </lineage>
</organism>
<dbReference type="SUPFAM" id="SSF53383">
    <property type="entry name" value="PLP-dependent transferases"/>
    <property type="match status" value="1"/>
</dbReference>
<dbReference type="CDD" id="cd00609">
    <property type="entry name" value="AAT_like"/>
    <property type="match status" value="1"/>
</dbReference>
<dbReference type="InterPro" id="IPR015424">
    <property type="entry name" value="PyrdxlP-dep_Trfase"/>
</dbReference>
<keyword evidence="4 7" id="KW-0456">Lyase</keyword>
<evidence type="ECO:0000256" key="2">
    <source>
        <dbReference type="ARBA" id="ARBA00012224"/>
    </source>
</evidence>
<proteinExistence type="inferred from homology"/>
<evidence type="ECO:0000313" key="8">
    <source>
        <dbReference type="Proteomes" id="UP000330807"/>
    </source>
</evidence>
<comment type="cofactor">
    <cofactor evidence="1">
        <name>pyridoxal 5'-phosphate</name>
        <dbReference type="ChEBI" id="CHEBI:597326"/>
    </cofactor>
</comment>
<comment type="similarity">
    <text evidence="5">Belongs to the class-II pyridoxal-phosphate-dependent aminotransferase family. MalY/PatB cystathionine beta-lyase subfamily.</text>
</comment>
<keyword evidence="3" id="KW-0663">Pyridoxal phosphate</keyword>
<evidence type="ECO:0000256" key="3">
    <source>
        <dbReference type="ARBA" id="ARBA00022898"/>
    </source>
</evidence>
<accession>A0A5K1IZQ9</accession>
<dbReference type="GO" id="GO:0030170">
    <property type="term" value="F:pyridoxal phosphate binding"/>
    <property type="evidence" value="ECO:0007669"/>
    <property type="project" value="InterPro"/>
</dbReference>
<name>A0A5K1IZQ9_9ACTN</name>
<dbReference type="InterPro" id="IPR051798">
    <property type="entry name" value="Class-II_PLP-Dep_Aminotrans"/>
</dbReference>
<dbReference type="EMBL" id="CABWIH010000034">
    <property type="protein sequence ID" value="VWL94984.1"/>
    <property type="molecule type" value="Genomic_DNA"/>
</dbReference>
<evidence type="ECO:0000259" key="6">
    <source>
        <dbReference type="Pfam" id="PF00155"/>
    </source>
</evidence>